<dbReference type="Gene3D" id="2.40.30.170">
    <property type="match status" value="1"/>
</dbReference>
<dbReference type="GO" id="GO:0015562">
    <property type="term" value="F:efflux transmembrane transporter activity"/>
    <property type="evidence" value="ECO:0007669"/>
    <property type="project" value="TreeGrafter"/>
</dbReference>
<evidence type="ECO:0000256" key="2">
    <source>
        <dbReference type="ARBA" id="ARBA00009477"/>
    </source>
</evidence>
<dbReference type="Gene3D" id="1.10.287.470">
    <property type="entry name" value="Helix hairpin bin"/>
    <property type="match status" value="1"/>
</dbReference>
<accession>A0A2G8REA4</accession>
<dbReference type="NCBIfam" id="TIGR01730">
    <property type="entry name" value="RND_mfp"/>
    <property type="match status" value="1"/>
</dbReference>
<dbReference type="AlphaFoldDB" id="A0A2G8REA4"/>
<dbReference type="InterPro" id="IPR058627">
    <property type="entry name" value="MdtA-like_C"/>
</dbReference>
<dbReference type="Proteomes" id="UP000231259">
    <property type="component" value="Unassembled WGS sequence"/>
</dbReference>
<dbReference type="Pfam" id="PF25967">
    <property type="entry name" value="RND-MFP_C"/>
    <property type="match status" value="1"/>
</dbReference>
<proteinExistence type="inferred from homology"/>
<dbReference type="EMBL" id="AWWI01000090">
    <property type="protein sequence ID" value="PIL19721.1"/>
    <property type="molecule type" value="Genomic_DNA"/>
</dbReference>
<comment type="subcellular location">
    <subcellularLocation>
        <location evidence="1">Cell envelope</location>
    </subcellularLocation>
</comment>
<feature type="domain" description="Multidrug resistance protein MdtA-like C-terminal permuted SH3" evidence="6">
    <location>
        <begin position="309"/>
        <end position="361"/>
    </location>
</feature>
<evidence type="ECO:0000313" key="8">
    <source>
        <dbReference type="Proteomes" id="UP000231259"/>
    </source>
</evidence>
<evidence type="ECO:0000256" key="1">
    <source>
        <dbReference type="ARBA" id="ARBA00004196"/>
    </source>
</evidence>
<evidence type="ECO:0000259" key="6">
    <source>
        <dbReference type="Pfam" id="PF25967"/>
    </source>
</evidence>
<feature type="domain" description="Multidrug resistance protein MdtA-like barrel-sandwich hybrid" evidence="4">
    <location>
        <begin position="91"/>
        <end position="216"/>
    </location>
</feature>
<comment type="caution">
    <text evidence="7">The sequence shown here is derived from an EMBL/GenBank/DDBJ whole genome shotgun (WGS) entry which is preliminary data.</text>
</comment>
<reference evidence="7 8" key="1">
    <citation type="submission" date="2013-09" db="EMBL/GenBank/DDBJ databases">
        <title>Genome sequencing of Phaeobacter antarcticus sp. nov. SM1211.</title>
        <authorList>
            <person name="Zhang X.-Y."/>
            <person name="Liu C."/>
            <person name="Chen X.-L."/>
            <person name="Xie B.-B."/>
            <person name="Qin Q.-L."/>
            <person name="Rong J.-C."/>
            <person name="Zhang Y.-Z."/>
        </authorList>
    </citation>
    <scope>NUCLEOTIDE SEQUENCE [LARGE SCALE GENOMIC DNA]</scope>
    <source>
        <strain evidence="7 8">SM1211</strain>
    </source>
</reference>
<dbReference type="InterPro" id="IPR058792">
    <property type="entry name" value="Beta-barrel_RND_2"/>
</dbReference>
<feature type="domain" description="CusB-like beta-barrel" evidence="5">
    <location>
        <begin position="224"/>
        <end position="295"/>
    </location>
</feature>
<dbReference type="PANTHER" id="PTHR30469:SF11">
    <property type="entry name" value="BLL4320 PROTEIN"/>
    <property type="match status" value="1"/>
</dbReference>
<dbReference type="Gene3D" id="2.40.420.20">
    <property type="match status" value="1"/>
</dbReference>
<dbReference type="SUPFAM" id="SSF111369">
    <property type="entry name" value="HlyD-like secretion proteins"/>
    <property type="match status" value="1"/>
</dbReference>
<name>A0A2G8REA4_9RHOB</name>
<evidence type="ECO:0000313" key="7">
    <source>
        <dbReference type="EMBL" id="PIL19721.1"/>
    </source>
</evidence>
<organism evidence="7 8">
    <name type="scientific">Puniceibacterium antarcticum</name>
    <dbReference type="NCBI Taxonomy" id="1206336"/>
    <lineage>
        <taxon>Bacteria</taxon>
        <taxon>Pseudomonadati</taxon>
        <taxon>Pseudomonadota</taxon>
        <taxon>Alphaproteobacteria</taxon>
        <taxon>Rhodobacterales</taxon>
        <taxon>Paracoccaceae</taxon>
        <taxon>Puniceibacterium</taxon>
    </lineage>
</organism>
<keyword evidence="3" id="KW-0813">Transport</keyword>
<protein>
    <submittedName>
        <fullName evidence="7">Uncharacterized protein</fullName>
    </submittedName>
</protein>
<dbReference type="GO" id="GO:1990281">
    <property type="term" value="C:efflux pump complex"/>
    <property type="evidence" value="ECO:0007669"/>
    <property type="project" value="TreeGrafter"/>
</dbReference>
<comment type="similarity">
    <text evidence="2">Belongs to the membrane fusion protein (MFP) (TC 8.A.1) family.</text>
</comment>
<sequence length="383" mass="41289">MAILRQILLGAGVIAATLTLWITYVPSAAQWLEKTGLPDALGITIAQAAEPAAQEGDRRGGGATQVITAEVMQGTLNDRITAVGDGRALKSVTVRSEATGRIREITFDAGSYVDAGAVMVRLDDEAEQIALDRAHLTLEDAKVEVGRLGSLQNSGAVTSVQIREAELALRNAELEIRQAEFDLSQRVIRAPISGWIGIFAVDQGDRVAAQEELATMTDRSQLLIDFRVPERVIGQLKPGMPVELSPLSNRAQVMTGTVATLDNVVDRSSRTLRVQARIDNADDRLREGMAFSVLLHFEGENYPAINPLAVQWSSEGSFVWAVRDGKVQRVAIVIRQRNSDAVLVEADLAPGEQVVTEGLQTLRPGAEVEPATDISATLQQKQG</sequence>
<dbReference type="RefSeq" id="WP_099911333.1">
    <property type="nucleotide sequence ID" value="NZ_AWWI01000090.1"/>
</dbReference>
<dbReference type="OrthoDB" id="9806939at2"/>
<dbReference type="InterPro" id="IPR058625">
    <property type="entry name" value="MdtA-like_BSH"/>
</dbReference>
<dbReference type="PANTHER" id="PTHR30469">
    <property type="entry name" value="MULTIDRUG RESISTANCE PROTEIN MDTA"/>
    <property type="match status" value="1"/>
</dbReference>
<gene>
    <name evidence="7" type="ORF">P775_13225</name>
</gene>
<dbReference type="Pfam" id="PF25917">
    <property type="entry name" value="BSH_RND"/>
    <property type="match status" value="1"/>
</dbReference>
<keyword evidence="8" id="KW-1185">Reference proteome</keyword>
<evidence type="ECO:0000259" key="5">
    <source>
        <dbReference type="Pfam" id="PF25954"/>
    </source>
</evidence>
<dbReference type="Pfam" id="PF25954">
    <property type="entry name" value="Beta-barrel_RND_2"/>
    <property type="match status" value="1"/>
</dbReference>
<evidence type="ECO:0000256" key="3">
    <source>
        <dbReference type="ARBA" id="ARBA00022448"/>
    </source>
</evidence>
<evidence type="ECO:0000259" key="4">
    <source>
        <dbReference type="Pfam" id="PF25917"/>
    </source>
</evidence>
<dbReference type="Gene3D" id="2.40.50.100">
    <property type="match status" value="1"/>
</dbReference>
<dbReference type="InterPro" id="IPR006143">
    <property type="entry name" value="RND_pump_MFP"/>
</dbReference>